<feature type="region of interest" description="Disordered" evidence="1">
    <location>
        <begin position="43"/>
        <end position="71"/>
    </location>
</feature>
<evidence type="ECO:0000256" key="1">
    <source>
        <dbReference type="SAM" id="MobiDB-lite"/>
    </source>
</evidence>
<reference evidence="2 3" key="1">
    <citation type="submission" date="2019-03" db="EMBL/GenBank/DDBJ databases">
        <authorList>
            <person name="Kox A.R. M."/>
        </authorList>
    </citation>
    <scope>NUCLEOTIDE SEQUENCE [LARGE SCALE GENOMIC DNA]</scope>
    <source>
        <strain evidence="2">MTUNDRAET4 annotated genome</strain>
    </source>
</reference>
<dbReference type="Proteomes" id="UP000294360">
    <property type="component" value="Chromosome"/>
</dbReference>
<accession>A0A4U8Z0M8</accession>
<evidence type="ECO:0000313" key="3">
    <source>
        <dbReference type="Proteomes" id="UP000294360"/>
    </source>
</evidence>
<evidence type="ECO:0000313" key="2">
    <source>
        <dbReference type="EMBL" id="VFU08451.1"/>
    </source>
</evidence>
<name>A0A4U8Z0M8_METTU</name>
<dbReference type="AlphaFoldDB" id="A0A4U8Z0M8"/>
<protein>
    <submittedName>
        <fullName evidence="2">Uncharacterized protein</fullName>
    </submittedName>
</protein>
<dbReference type="KEGG" id="mtun:MTUNDRAET4_1558"/>
<gene>
    <name evidence="2" type="ORF">MTUNDRAET4_1558</name>
</gene>
<organism evidence="2 3">
    <name type="scientific">Methylocella tundrae</name>
    <dbReference type="NCBI Taxonomy" id="227605"/>
    <lineage>
        <taxon>Bacteria</taxon>
        <taxon>Pseudomonadati</taxon>
        <taxon>Pseudomonadota</taxon>
        <taxon>Alphaproteobacteria</taxon>
        <taxon>Hyphomicrobiales</taxon>
        <taxon>Beijerinckiaceae</taxon>
        <taxon>Methylocella</taxon>
    </lineage>
</organism>
<sequence length="71" mass="7530">MAPQRFQIVAGIPRALGAYRTSEADAGNGAGRQALGRISPSAHLRAEQGDRQIAQSTTDIVDPAEDASRRK</sequence>
<proteinExistence type="predicted"/>
<dbReference type="EMBL" id="LR536450">
    <property type="protein sequence ID" value="VFU08451.1"/>
    <property type="molecule type" value="Genomic_DNA"/>
</dbReference>